<dbReference type="PANTHER" id="PTHR30344">
    <property type="entry name" value="6-PHOSPHOGLUCONOLACTONASE-RELATED"/>
    <property type="match status" value="1"/>
</dbReference>
<accession>A0A1F8A661</accession>
<dbReference type="EMBL" id="LYCR01000028">
    <property type="protein sequence ID" value="OGM46855.1"/>
    <property type="molecule type" value="Genomic_DNA"/>
</dbReference>
<dbReference type="Pfam" id="PF10282">
    <property type="entry name" value="Lactonase"/>
    <property type="match status" value="1"/>
</dbReference>
<dbReference type="Gene3D" id="2.130.10.10">
    <property type="entry name" value="YVTN repeat-like/Quinoprotein amine dehydrogenase"/>
    <property type="match status" value="1"/>
</dbReference>
<evidence type="ECO:0008006" key="4">
    <source>
        <dbReference type="Google" id="ProtNLM"/>
    </source>
</evidence>
<proteinExistence type="inferred from homology"/>
<name>A0A1F8A661_9EURO</name>
<gene>
    <name evidence="2" type="ORF">ABOM_005038</name>
</gene>
<dbReference type="GO" id="GO:0017057">
    <property type="term" value="F:6-phosphogluconolactonase activity"/>
    <property type="evidence" value="ECO:0007669"/>
    <property type="project" value="TreeGrafter"/>
</dbReference>
<dbReference type="GeneID" id="34448428"/>
<evidence type="ECO:0000313" key="2">
    <source>
        <dbReference type="EMBL" id="OGM46855.1"/>
    </source>
</evidence>
<comment type="similarity">
    <text evidence="1">Belongs to the cycloisomerase 2 family.</text>
</comment>
<dbReference type="Proteomes" id="UP000179179">
    <property type="component" value="Unassembled WGS sequence"/>
</dbReference>
<comment type="caution">
    <text evidence="2">The sequence shown here is derived from an EMBL/GenBank/DDBJ whole genome shotgun (WGS) entry which is preliminary data.</text>
</comment>
<sequence>MQLHHLLTGSYTNNTLFLLAFDTLSRTLSLNSTVPGFGLHQFVTSNAAKDRVYATAMSEPPQLFSWAVDKDYKFTHLDTVNITSSACYISDDGRYAFSAGGPTAHIHSLDDGAIGDEIQELYLIPEEDIDSVDKTRQAVLHGAHAFDVNVNNKGFVPHLGMNSIFMYEIADNGSAQPQSINLSPTEGDGPRNSYSSKNGKLLYVVTEHTQWLDVYEIGETQLRHVQRGSVIPDDVRGQFTFRSNTVQPSRDGKYLFASTRSWESPSANGYVAAFELDDAGYLESETAVTFYEAPVTLGSAGGLRVAPWEDKTNGDPSDLTDYMYLSDTSEGWMFILGWTPSNKTLDLVASLHYPDNATPYEATWLD</sequence>
<protein>
    <recommendedName>
        <fullName evidence="4">Muconate cycloisomerase 1</fullName>
    </recommendedName>
</protein>
<dbReference type="InterPro" id="IPR050282">
    <property type="entry name" value="Cycloisomerase_2"/>
</dbReference>
<keyword evidence="3" id="KW-1185">Reference proteome</keyword>
<reference evidence="2 3" key="1">
    <citation type="journal article" date="2016" name="Genome Biol. Evol.">
        <title>Draft genome sequence of an aflatoxigenic Aspergillus species, A. bombycis.</title>
        <authorList>
            <person name="Moore G.G."/>
            <person name="Mack B.M."/>
            <person name="Beltz S.B."/>
            <person name="Gilbert M.K."/>
        </authorList>
    </citation>
    <scope>NUCLEOTIDE SEQUENCE [LARGE SCALE GENOMIC DNA]</scope>
    <source>
        <strain evidence="3">NRRL 26010</strain>
    </source>
</reference>
<dbReference type="InterPro" id="IPR019405">
    <property type="entry name" value="Lactonase_7-beta_prop"/>
</dbReference>
<dbReference type="STRING" id="109264.A0A1F8A661"/>
<dbReference type="AlphaFoldDB" id="A0A1F8A661"/>
<dbReference type="SUPFAM" id="SSF75011">
    <property type="entry name" value="3-carboxy-cis,cis-mucoante lactonizing enzyme"/>
    <property type="match status" value="1"/>
</dbReference>
<dbReference type="InterPro" id="IPR015943">
    <property type="entry name" value="WD40/YVTN_repeat-like_dom_sf"/>
</dbReference>
<dbReference type="PANTHER" id="PTHR30344:SF4">
    <property type="entry name" value="CYCLASE, PUTATIVE (AFU_ORTHOLOGUE AFUA_6G11580)-RELATED"/>
    <property type="match status" value="1"/>
</dbReference>
<organism evidence="2 3">
    <name type="scientific">Aspergillus bombycis</name>
    <dbReference type="NCBI Taxonomy" id="109264"/>
    <lineage>
        <taxon>Eukaryota</taxon>
        <taxon>Fungi</taxon>
        <taxon>Dikarya</taxon>
        <taxon>Ascomycota</taxon>
        <taxon>Pezizomycotina</taxon>
        <taxon>Eurotiomycetes</taxon>
        <taxon>Eurotiomycetidae</taxon>
        <taxon>Eurotiales</taxon>
        <taxon>Aspergillaceae</taxon>
        <taxon>Aspergillus</taxon>
    </lineage>
</organism>
<evidence type="ECO:0000256" key="1">
    <source>
        <dbReference type="ARBA" id="ARBA00005564"/>
    </source>
</evidence>
<dbReference type="OrthoDB" id="1715191at2759"/>
<dbReference type="RefSeq" id="XP_022390572.1">
    <property type="nucleotide sequence ID" value="XM_022532167.1"/>
</dbReference>
<evidence type="ECO:0000313" key="3">
    <source>
        <dbReference type="Proteomes" id="UP000179179"/>
    </source>
</evidence>